<reference evidence="1" key="1">
    <citation type="submission" date="2023-10" db="EMBL/GenBank/DDBJ databases">
        <title>Genome assemblies of two species of porcelain crab, Petrolisthes cinctipes and Petrolisthes manimaculis (Anomura: Porcellanidae).</title>
        <authorList>
            <person name="Angst P."/>
        </authorList>
    </citation>
    <scope>NUCLEOTIDE SEQUENCE</scope>
    <source>
        <strain evidence="1">PB745_01</strain>
        <tissue evidence="1">Gill</tissue>
    </source>
</reference>
<dbReference type="AlphaFoldDB" id="A0AAE1FIM2"/>
<accession>A0AAE1FIM2</accession>
<gene>
    <name evidence="1" type="ORF">Pcinc_020664</name>
</gene>
<dbReference type="EMBL" id="JAWQEG010002105">
    <property type="protein sequence ID" value="KAK3874369.1"/>
    <property type="molecule type" value="Genomic_DNA"/>
</dbReference>
<proteinExistence type="predicted"/>
<evidence type="ECO:0000313" key="2">
    <source>
        <dbReference type="Proteomes" id="UP001286313"/>
    </source>
</evidence>
<organism evidence="1 2">
    <name type="scientific">Petrolisthes cinctipes</name>
    <name type="common">Flat porcelain crab</name>
    <dbReference type="NCBI Taxonomy" id="88211"/>
    <lineage>
        <taxon>Eukaryota</taxon>
        <taxon>Metazoa</taxon>
        <taxon>Ecdysozoa</taxon>
        <taxon>Arthropoda</taxon>
        <taxon>Crustacea</taxon>
        <taxon>Multicrustacea</taxon>
        <taxon>Malacostraca</taxon>
        <taxon>Eumalacostraca</taxon>
        <taxon>Eucarida</taxon>
        <taxon>Decapoda</taxon>
        <taxon>Pleocyemata</taxon>
        <taxon>Anomura</taxon>
        <taxon>Galatheoidea</taxon>
        <taxon>Porcellanidae</taxon>
        <taxon>Petrolisthes</taxon>
    </lineage>
</organism>
<dbReference type="Proteomes" id="UP001286313">
    <property type="component" value="Unassembled WGS sequence"/>
</dbReference>
<keyword evidence="2" id="KW-1185">Reference proteome</keyword>
<protein>
    <submittedName>
        <fullName evidence="1">Uncharacterized protein</fullName>
    </submittedName>
</protein>
<evidence type="ECO:0000313" key="1">
    <source>
        <dbReference type="EMBL" id="KAK3874369.1"/>
    </source>
</evidence>
<name>A0AAE1FIM2_PETCI</name>
<sequence>MFASNAVLFEASTGLRIPEDYDLCTCDTVRRIYDFLFEITALSEHPSWHDYSEEEIGVEEIPGTKRKSNKSTTCKKMHSTPVKKLKYDMIADIFEGVQTMESTLHFSDEVASAFTNMYLNEPLRYATVVYRIVDDVQGKMNLAYLLSRHLVTRCSNRRDPYAAAAPPPPGTSGYSIRLGSKNIDSNQFVFTDITDLRPLTRFMYKSSAAADSEASLLLFEGDAEAINDITNKLMLSVDVREIIFPVLSEVLWKRKNKLLNVRGDADSYARSLSWEWDGKVPSFNRYDDQLLRRAVIQQNILDIMSNTKGRLPNYAEAVGRGSNYIFELSPLCKHLFSGDEVNGLFEACTPGLNVYQIKKAHSQEGDKIATVIHGTPFIARA</sequence>
<comment type="caution">
    <text evidence="1">The sequence shown here is derived from an EMBL/GenBank/DDBJ whole genome shotgun (WGS) entry which is preliminary data.</text>
</comment>